<dbReference type="EMBL" id="PTIX01000005">
    <property type="protein sequence ID" value="PPK68323.1"/>
    <property type="molecule type" value="Genomic_DNA"/>
</dbReference>
<feature type="region of interest" description="Disordered" evidence="1">
    <location>
        <begin position="328"/>
        <end position="348"/>
    </location>
</feature>
<protein>
    <recommendedName>
        <fullName evidence="6">Class 3 adenylate cyclase</fullName>
    </recommendedName>
</protein>
<dbReference type="Pfam" id="PF20269">
    <property type="entry name" value="CATRA-N"/>
    <property type="match status" value="1"/>
</dbReference>
<evidence type="ECO:0000313" key="4">
    <source>
        <dbReference type="EMBL" id="PPK68323.1"/>
    </source>
</evidence>
<feature type="domain" description="CASPASE and TPR Repeat-Associated N-terminal" evidence="2">
    <location>
        <begin position="8"/>
        <end position="200"/>
    </location>
</feature>
<dbReference type="OrthoDB" id="4149396at2"/>
<evidence type="ECO:0000259" key="2">
    <source>
        <dbReference type="Pfam" id="PF20269"/>
    </source>
</evidence>
<dbReference type="Pfam" id="PF20270">
    <property type="entry name" value="CATRA-C"/>
    <property type="match status" value="1"/>
</dbReference>
<evidence type="ECO:0000259" key="3">
    <source>
        <dbReference type="Pfam" id="PF20270"/>
    </source>
</evidence>
<comment type="caution">
    <text evidence="4">The sequence shown here is derived from an EMBL/GenBank/DDBJ whole genome shotgun (WGS) entry which is preliminary data.</text>
</comment>
<accession>A0A2S6GT20</accession>
<dbReference type="RefSeq" id="WP_104478821.1">
    <property type="nucleotide sequence ID" value="NZ_CP154825.1"/>
</dbReference>
<evidence type="ECO:0000256" key="1">
    <source>
        <dbReference type="SAM" id="MobiDB-lite"/>
    </source>
</evidence>
<reference evidence="4 5" key="1">
    <citation type="submission" date="2018-02" db="EMBL/GenBank/DDBJ databases">
        <title>Genomic Encyclopedia of Archaeal and Bacterial Type Strains, Phase II (KMG-II): from individual species to whole genera.</title>
        <authorList>
            <person name="Goeker M."/>
        </authorList>
    </citation>
    <scope>NUCLEOTIDE SEQUENCE [LARGE SCALE GENOMIC DNA]</scope>
    <source>
        <strain evidence="4 5">YU 961-1</strain>
    </source>
</reference>
<dbReference type="NCBIfam" id="NF038357">
    <property type="entry name" value="BN6_48550_fam"/>
    <property type="match status" value="1"/>
</dbReference>
<dbReference type="InterPro" id="IPR046923">
    <property type="entry name" value="CATRA-C"/>
</dbReference>
<keyword evidence="5" id="KW-1185">Reference proteome</keyword>
<name>A0A2S6GT20_9PSEU</name>
<gene>
    <name evidence="4" type="ORF">CLV40_10546</name>
</gene>
<dbReference type="AlphaFoldDB" id="A0A2S6GT20"/>
<evidence type="ECO:0000313" key="5">
    <source>
        <dbReference type="Proteomes" id="UP000239203"/>
    </source>
</evidence>
<dbReference type="InterPro" id="IPR046922">
    <property type="entry name" value="CATRA-N"/>
</dbReference>
<sequence length="529" mass="57531">MTRVSGQELVVHLYAPVDGPRAAAGWVALREVWSRCGRLLGTTDPITETGLPTAFPDTPGQAAMAAAEGRGGDFQVVLRRYHEEVNLSVAMAPADAGWVEAHRWWAEVRADATEPLTAEVVVSQGRVAELARTAPAEVAAAALLALPRDARRARWPEAAAHGTGFLVWEPDATVLPDRHLVVVADETQDRDLSTWTWSDGGTTLPPLARYLLHAGNLRHHARVWDRERRSLAQLRGAVDTTASQARQGFSASVLARLRDLEAELLFCGTRARRMSRAVSTEAALMGVPLPGDRGRADWLLAELSATIAALAESAALAKGTRELGHDFTAPPPLDHPEAPTKVRATPRKPTTATRIGFALDIVGYGTRPPERRSRLQDRLLAIVQDVLAHLDLDISDTDHQGAGDGLFAFLPPSVDATKALNVFLRQTTARLEEDNDEFRDPIRLRLAATTGPVGLAALGFAGDTPTVLGRLLDSPPVRAEARTRDLAAIIADRLYHLAVDEPWRPDFTKHTVQVKDFTADAWLWRPAQP</sequence>
<organism evidence="4 5">
    <name type="scientific">Actinokineospora auranticolor</name>
    <dbReference type="NCBI Taxonomy" id="155976"/>
    <lineage>
        <taxon>Bacteria</taxon>
        <taxon>Bacillati</taxon>
        <taxon>Actinomycetota</taxon>
        <taxon>Actinomycetes</taxon>
        <taxon>Pseudonocardiales</taxon>
        <taxon>Pseudonocardiaceae</taxon>
        <taxon>Actinokineospora</taxon>
    </lineage>
</organism>
<evidence type="ECO:0008006" key="6">
    <source>
        <dbReference type="Google" id="ProtNLM"/>
    </source>
</evidence>
<dbReference type="Proteomes" id="UP000239203">
    <property type="component" value="Unassembled WGS sequence"/>
</dbReference>
<feature type="domain" description="CASPASE and TPR Repeat-Associated C-terminal" evidence="3">
    <location>
        <begin position="205"/>
        <end position="317"/>
    </location>
</feature>
<proteinExistence type="predicted"/>